<dbReference type="Gene3D" id="2.60.40.2360">
    <property type="entry name" value="Intracellular proteinase inhibitor BsuPI"/>
    <property type="match status" value="1"/>
</dbReference>
<dbReference type="AlphaFoldDB" id="V4HDD4"/>
<dbReference type="Pfam" id="PF12690">
    <property type="entry name" value="BsuPI"/>
    <property type="match status" value="1"/>
</dbReference>
<sequence>MLDATLTVEPGEAGLALRLTVENTGDGPVSLSFSDGQRAEFVVERPDGGEVWRWSEGRSFTMALGNEELRPGETREFEATWEGAESGEYVVRGWLVAREADAEAEMRVTV</sequence>
<proteinExistence type="predicted"/>
<comment type="caution">
    <text evidence="2">The sequence shown here is derived from an EMBL/GenBank/DDBJ whole genome shotgun (WGS) entry which is preliminary data.</text>
</comment>
<accession>V4HDD4</accession>
<evidence type="ECO:0000313" key="3">
    <source>
        <dbReference type="Proteomes" id="UP000017840"/>
    </source>
</evidence>
<dbReference type="OrthoDB" id="311964at2157"/>
<dbReference type="RefSeq" id="WP_023394786.1">
    <property type="nucleotide sequence ID" value="NZ_ASGZ01000035.1"/>
</dbReference>
<evidence type="ECO:0000313" key="2">
    <source>
        <dbReference type="EMBL" id="ESP88078.1"/>
    </source>
</evidence>
<feature type="domain" description="Intracellular proteinase inhibitor BsuPI" evidence="1">
    <location>
        <begin position="4"/>
        <end position="99"/>
    </location>
</feature>
<organism evidence="2 3">
    <name type="scientific">Candidatus Halobonum tyrrellensis G22</name>
    <dbReference type="NCBI Taxonomy" id="1324957"/>
    <lineage>
        <taxon>Archaea</taxon>
        <taxon>Methanobacteriati</taxon>
        <taxon>Methanobacteriota</taxon>
        <taxon>Stenosarchaea group</taxon>
        <taxon>Halobacteria</taxon>
        <taxon>Halobacteriales</taxon>
        <taxon>Haloferacaceae</taxon>
        <taxon>Candidatus Halobonum</taxon>
    </lineage>
</organism>
<protein>
    <recommendedName>
        <fullName evidence="1">Intracellular proteinase inhibitor BsuPI domain-containing protein</fullName>
    </recommendedName>
</protein>
<dbReference type="eggNOG" id="arCOG08936">
    <property type="taxonomic scope" value="Archaea"/>
</dbReference>
<dbReference type="STRING" id="1324957.K933_11029"/>
<reference evidence="2 3" key="1">
    <citation type="journal article" date="2013" name="Genome Announc.">
        <title>Draft Genome Sequence of 'Candidatus Halobonum tyrrellensis' Strain G22, Isolated from the Hypersaline Waters of Lake Tyrrell, Australia.</title>
        <authorList>
            <person name="Ugalde J.A."/>
            <person name="Narasingarao P."/>
            <person name="Kuo S."/>
            <person name="Podell S."/>
            <person name="Allen E.E."/>
        </authorList>
    </citation>
    <scope>NUCLEOTIDE SEQUENCE [LARGE SCALE GENOMIC DNA]</scope>
    <source>
        <strain evidence="2 3">G22</strain>
    </source>
</reference>
<dbReference type="EMBL" id="ASGZ01000035">
    <property type="protein sequence ID" value="ESP88078.1"/>
    <property type="molecule type" value="Genomic_DNA"/>
</dbReference>
<keyword evidence="3" id="KW-1185">Reference proteome</keyword>
<gene>
    <name evidence="2" type="ORF">K933_11029</name>
</gene>
<dbReference type="InterPro" id="IPR038144">
    <property type="entry name" value="IPI"/>
</dbReference>
<evidence type="ECO:0000259" key="1">
    <source>
        <dbReference type="Pfam" id="PF12690"/>
    </source>
</evidence>
<dbReference type="Proteomes" id="UP000017840">
    <property type="component" value="Unassembled WGS sequence"/>
</dbReference>
<name>V4HDD4_9EURY</name>
<dbReference type="InterPro" id="IPR020481">
    <property type="entry name" value="Intracell_prot_inh_BsuPI"/>
</dbReference>